<protein>
    <submittedName>
        <fullName evidence="1">Uncharacterized protein</fullName>
    </submittedName>
</protein>
<accession>A0AAX3J8T5</accession>
<dbReference type="EMBL" id="CABWMH010000015">
    <property type="protein sequence ID" value="VXC18615.1"/>
    <property type="molecule type" value="Genomic_DNA"/>
</dbReference>
<reference evidence="1 2" key="1">
    <citation type="submission" date="2019-10" db="EMBL/GenBank/DDBJ databases">
        <authorList>
            <person name="Karimi E."/>
        </authorList>
    </citation>
    <scope>NUCLEOTIDE SEQUENCE [LARGE SCALE GENOMIC DNA]</scope>
    <source>
        <strain evidence="1">Pantoea sp. 111</strain>
    </source>
</reference>
<dbReference type="AlphaFoldDB" id="A0AAX3J8T5"/>
<evidence type="ECO:0000313" key="2">
    <source>
        <dbReference type="Proteomes" id="UP000433737"/>
    </source>
</evidence>
<comment type="caution">
    <text evidence="1">The sequence shown here is derived from an EMBL/GenBank/DDBJ whole genome shotgun (WGS) entry which is preliminary data.</text>
</comment>
<gene>
    <name evidence="1" type="ORF">PANT111_220130</name>
</gene>
<dbReference type="Proteomes" id="UP000433737">
    <property type="component" value="Unassembled WGS sequence"/>
</dbReference>
<organism evidence="1 2">
    <name type="scientific">Pantoea brenneri</name>
    <dbReference type="NCBI Taxonomy" id="472694"/>
    <lineage>
        <taxon>Bacteria</taxon>
        <taxon>Pseudomonadati</taxon>
        <taxon>Pseudomonadota</taxon>
        <taxon>Gammaproteobacteria</taxon>
        <taxon>Enterobacterales</taxon>
        <taxon>Erwiniaceae</taxon>
        <taxon>Pantoea</taxon>
    </lineage>
</organism>
<evidence type="ECO:0000313" key="1">
    <source>
        <dbReference type="EMBL" id="VXC18615.1"/>
    </source>
</evidence>
<sequence length="22" mass="2615">MTWWEPAINIRLVLDGEQSAER</sequence>
<proteinExistence type="predicted"/>
<name>A0AAX3J8T5_9GAMM</name>